<protein>
    <submittedName>
        <fullName evidence="2">Uncharacterized protein</fullName>
    </submittedName>
</protein>
<gene>
    <name evidence="2" type="ORF">Fcan01_02746</name>
</gene>
<accession>A0A226F453</accession>
<evidence type="ECO:0000256" key="1">
    <source>
        <dbReference type="SAM" id="MobiDB-lite"/>
    </source>
</evidence>
<feature type="region of interest" description="Disordered" evidence="1">
    <location>
        <begin position="19"/>
        <end position="68"/>
    </location>
</feature>
<reference evidence="2 3" key="1">
    <citation type="submission" date="2015-12" db="EMBL/GenBank/DDBJ databases">
        <title>The genome of Folsomia candida.</title>
        <authorList>
            <person name="Faddeeva A."/>
            <person name="Derks M.F."/>
            <person name="Anvar Y."/>
            <person name="Smit S."/>
            <person name="Van Straalen N."/>
            <person name="Roelofs D."/>
        </authorList>
    </citation>
    <scope>NUCLEOTIDE SEQUENCE [LARGE SCALE GENOMIC DNA]</scope>
    <source>
        <strain evidence="2 3">VU population</strain>
        <tissue evidence="2">Whole body</tissue>
    </source>
</reference>
<dbReference type="Proteomes" id="UP000198287">
    <property type="component" value="Unassembled WGS sequence"/>
</dbReference>
<organism evidence="2 3">
    <name type="scientific">Folsomia candida</name>
    <name type="common">Springtail</name>
    <dbReference type="NCBI Taxonomy" id="158441"/>
    <lineage>
        <taxon>Eukaryota</taxon>
        <taxon>Metazoa</taxon>
        <taxon>Ecdysozoa</taxon>
        <taxon>Arthropoda</taxon>
        <taxon>Hexapoda</taxon>
        <taxon>Collembola</taxon>
        <taxon>Entomobryomorpha</taxon>
        <taxon>Isotomoidea</taxon>
        <taxon>Isotomidae</taxon>
        <taxon>Proisotominae</taxon>
        <taxon>Folsomia</taxon>
    </lineage>
</organism>
<evidence type="ECO:0000313" key="2">
    <source>
        <dbReference type="EMBL" id="OXA64553.1"/>
    </source>
</evidence>
<proteinExistence type="predicted"/>
<dbReference type="EMBL" id="LNIX01000001">
    <property type="protein sequence ID" value="OXA64553.1"/>
    <property type="molecule type" value="Genomic_DNA"/>
</dbReference>
<name>A0A226F453_FOLCA</name>
<dbReference type="AlphaFoldDB" id="A0A226F453"/>
<evidence type="ECO:0000313" key="3">
    <source>
        <dbReference type="Proteomes" id="UP000198287"/>
    </source>
</evidence>
<sequence>MSRKQYSTLLFLTYCFQEGRESGESGGGGEGERDEEGVGNLTRVTCPESSIRVARERESRKAYGTGQSTTNYVRSAGKEEGESKTKKNKRVISPYLSRKEVEWRGQKETISTIGRIRLLAPILVFAKPNLHPYGMELPHVAPISSHPTNIVMNTCVVSISGEKVVEQQQSGVVRQKKATTVGDTVEDRLPFLSSACLHVDSFHDHFTLSLSALIT</sequence>
<keyword evidence="3" id="KW-1185">Reference proteome</keyword>
<comment type="caution">
    <text evidence="2">The sequence shown here is derived from an EMBL/GenBank/DDBJ whole genome shotgun (WGS) entry which is preliminary data.</text>
</comment>